<dbReference type="GO" id="GO:0006351">
    <property type="term" value="P:DNA-templated transcription"/>
    <property type="evidence" value="ECO:0007669"/>
    <property type="project" value="InterPro"/>
</dbReference>
<accession>A0AAX6DQ68</accession>
<dbReference type="InterPro" id="IPR010561">
    <property type="entry name" value="LIN-9/ALY1"/>
</dbReference>
<name>A0AAX6DQ68_IRIPA</name>
<gene>
    <name evidence="1" type="ORF">M6B38_233125</name>
</gene>
<evidence type="ECO:0000313" key="1">
    <source>
        <dbReference type="EMBL" id="KAJ6793937.1"/>
    </source>
</evidence>
<dbReference type="EMBL" id="JANAVB010042618">
    <property type="protein sequence ID" value="KAJ6793937.1"/>
    <property type="molecule type" value="Genomic_DNA"/>
</dbReference>
<dbReference type="AlphaFoldDB" id="A0AAX6DQ68"/>
<sequence length="831" mass="90692">MALILITYIINHLSACFPKRFSDLTSCLPRFPARKRTPRLLVMPDQDSGDDINTPSKHSLEPDVDVSLGEDSHVAALALLEASQGSRSPFIYKEIGRTELCGSSSAQSINKCAYGEMARSNYIGAGLGNHCLKGTVGRKGANDSEDIRQLDADVVCPSEVQKKIKRIQVKGPQLLGNKSYRFEDAQELSTCAEKLNAKSFVDQAHIEVSKRNTELASQNQRKKTPKFLLEDGSSTLDMELLATIALQGSSVEPVPTVCARQQKSKDNSIHTSDIRATLYVNSESVNSKISAQGRIGHSSIASNKSSLPCSTSAHHGSDNYTILFQEDRGRSSNLAHKLHLHGTLSANPENDSKILSKEDRLLSVETNADSFKGAQQQKDMCPYAEVLPEVEEGNRPAFKNMQHINENYLPPKVPEEVVRSFSLIHDIQKNEDGDLIKEDTTDNLYTCGKSQDGCLVEQLENSRKLSNPTEVIREQGGSIIANECVNIACGTSLGSLANCSNISLIREMKAKEAENKVVAVQHAMPSQDYMLPDMQSREADIKSIVDLSTALDKKEAVLKELKLINDHVSVRREAGDLITDFTHQYELVVGLLKDVSSATSSLKQSNPYSKNSTSPCLSSMECSAGLGGPPGFSNAKCFTSQDSNSHVLEIVASSRQQARHMVDAAVLAMSMKDEGEDAYMRITKALDSAENQLFGAEYGIQGTEYPCPHSKHGESTFQYEAVSCMTKPVTTVYAPNPGVLSSANESSSVSELISACVGTFFMIQTTSATRYPPAEVAGVLEHAVKSLQPRCSQNLKIYSDIEKCMGIIKTQMLALVTTPTLQRLFDKDGNN</sequence>
<dbReference type="Proteomes" id="UP001140949">
    <property type="component" value="Unassembled WGS sequence"/>
</dbReference>
<dbReference type="GO" id="GO:0006357">
    <property type="term" value="P:regulation of transcription by RNA polymerase II"/>
    <property type="evidence" value="ECO:0007669"/>
    <property type="project" value="TreeGrafter"/>
</dbReference>
<evidence type="ECO:0000313" key="2">
    <source>
        <dbReference type="Proteomes" id="UP001140949"/>
    </source>
</evidence>
<keyword evidence="2" id="KW-1185">Reference proteome</keyword>
<dbReference type="GO" id="GO:0017053">
    <property type="term" value="C:transcription repressor complex"/>
    <property type="evidence" value="ECO:0007669"/>
    <property type="project" value="InterPro"/>
</dbReference>
<reference evidence="1" key="1">
    <citation type="journal article" date="2023" name="GigaByte">
        <title>Genome assembly of the bearded iris, Iris pallida Lam.</title>
        <authorList>
            <person name="Bruccoleri R.E."/>
            <person name="Oakeley E.J."/>
            <person name="Faust A.M.E."/>
            <person name="Altorfer M."/>
            <person name="Dessus-Babus S."/>
            <person name="Burckhardt D."/>
            <person name="Oertli M."/>
            <person name="Naumann U."/>
            <person name="Petersen F."/>
            <person name="Wong J."/>
        </authorList>
    </citation>
    <scope>NUCLEOTIDE SEQUENCE</scope>
    <source>
        <strain evidence="1">GSM-AAB239-AS_SAM_17_03QT</strain>
    </source>
</reference>
<dbReference type="GO" id="GO:0003677">
    <property type="term" value="F:DNA binding"/>
    <property type="evidence" value="ECO:0007669"/>
    <property type="project" value="TreeGrafter"/>
</dbReference>
<comment type="caution">
    <text evidence="1">The sequence shown here is derived from an EMBL/GenBank/DDBJ whole genome shotgun (WGS) entry which is preliminary data.</text>
</comment>
<dbReference type="PANTHER" id="PTHR21689">
    <property type="entry name" value="LIN-9"/>
    <property type="match status" value="1"/>
</dbReference>
<dbReference type="GO" id="GO:0051726">
    <property type="term" value="P:regulation of cell cycle"/>
    <property type="evidence" value="ECO:0007669"/>
    <property type="project" value="TreeGrafter"/>
</dbReference>
<dbReference type="GO" id="GO:0005654">
    <property type="term" value="C:nucleoplasm"/>
    <property type="evidence" value="ECO:0007669"/>
    <property type="project" value="TreeGrafter"/>
</dbReference>
<protein>
    <submittedName>
        <fullName evidence="1">Protein ALWAYS EARLY 3-like isoform X2</fullName>
    </submittedName>
</protein>
<reference evidence="1" key="2">
    <citation type="submission" date="2023-04" db="EMBL/GenBank/DDBJ databases">
        <authorList>
            <person name="Bruccoleri R.E."/>
            <person name="Oakeley E.J."/>
            <person name="Faust A.-M."/>
            <person name="Dessus-Babus S."/>
            <person name="Altorfer M."/>
            <person name="Burckhardt D."/>
            <person name="Oertli M."/>
            <person name="Naumann U."/>
            <person name="Petersen F."/>
            <person name="Wong J."/>
        </authorList>
    </citation>
    <scope>NUCLEOTIDE SEQUENCE</scope>
    <source>
        <strain evidence="1">GSM-AAB239-AS_SAM_17_03QT</strain>
        <tissue evidence="1">Leaf</tissue>
    </source>
</reference>
<proteinExistence type="predicted"/>
<organism evidence="1 2">
    <name type="scientific">Iris pallida</name>
    <name type="common">Sweet iris</name>
    <dbReference type="NCBI Taxonomy" id="29817"/>
    <lineage>
        <taxon>Eukaryota</taxon>
        <taxon>Viridiplantae</taxon>
        <taxon>Streptophyta</taxon>
        <taxon>Embryophyta</taxon>
        <taxon>Tracheophyta</taxon>
        <taxon>Spermatophyta</taxon>
        <taxon>Magnoliopsida</taxon>
        <taxon>Liliopsida</taxon>
        <taxon>Asparagales</taxon>
        <taxon>Iridaceae</taxon>
        <taxon>Iridoideae</taxon>
        <taxon>Irideae</taxon>
        <taxon>Iris</taxon>
    </lineage>
</organism>
<dbReference type="PANTHER" id="PTHR21689:SF2">
    <property type="entry name" value="PROTEIN LIN-9 HOMOLOG"/>
    <property type="match status" value="1"/>
</dbReference>